<sequence length="52" mass="6120">MVTTPNNKDSEKCLKTAIAIPFSLYEYTRMQFSLRNEEVSQALRFLDIYIDD</sequence>
<feature type="non-terminal residue" evidence="1">
    <location>
        <position position="52"/>
    </location>
</feature>
<accession>A0A0V1F436</accession>
<dbReference type="EMBL" id="JYDS01007008">
    <property type="protein sequence ID" value="KRY80686.1"/>
    <property type="molecule type" value="Genomic_DNA"/>
</dbReference>
<reference evidence="1 2" key="1">
    <citation type="submission" date="2015-01" db="EMBL/GenBank/DDBJ databases">
        <title>Evolution of Trichinella species and genotypes.</title>
        <authorList>
            <person name="Korhonen P.K."/>
            <person name="Edoardo P."/>
            <person name="Giuseppe L.R."/>
            <person name="Gasser R.B."/>
        </authorList>
    </citation>
    <scope>NUCLEOTIDE SEQUENCE [LARGE SCALE GENOMIC DNA]</scope>
    <source>
        <strain evidence="1">ISS588</strain>
    </source>
</reference>
<evidence type="ECO:0000313" key="2">
    <source>
        <dbReference type="Proteomes" id="UP000054805"/>
    </source>
</evidence>
<comment type="caution">
    <text evidence="1">The sequence shown here is derived from an EMBL/GenBank/DDBJ whole genome shotgun (WGS) entry which is preliminary data.</text>
</comment>
<keyword evidence="2" id="KW-1185">Reference proteome</keyword>
<proteinExistence type="predicted"/>
<dbReference type="AlphaFoldDB" id="A0A0V1F436"/>
<protein>
    <submittedName>
        <fullName evidence="1">Uncharacterized protein</fullName>
    </submittedName>
</protein>
<evidence type="ECO:0000313" key="1">
    <source>
        <dbReference type="EMBL" id="KRY80686.1"/>
    </source>
</evidence>
<name>A0A0V1F436_TRIPS</name>
<organism evidence="1 2">
    <name type="scientific">Trichinella pseudospiralis</name>
    <name type="common">Parasitic roundworm</name>
    <dbReference type="NCBI Taxonomy" id="6337"/>
    <lineage>
        <taxon>Eukaryota</taxon>
        <taxon>Metazoa</taxon>
        <taxon>Ecdysozoa</taxon>
        <taxon>Nematoda</taxon>
        <taxon>Enoplea</taxon>
        <taxon>Dorylaimia</taxon>
        <taxon>Trichinellida</taxon>
        <taxon>Trichinellidae</taxon>
        <taxon>Trichinella</taxon>
    </lineage>
</organism>
<gene>
    <name evidence="1" type="ORF">T4B_5780</name>
</gene>
<dbReference type="Proteomes" id="UP000054805">
    <property type="component" value="Unassembled WGS sequence"/>
</dbReference>